<proteinExistence type="predicted"/>
<name>L8JCT0_9GAMM</name>
<dbReference type="RefSeq" id="WP_007464971.1">
    <property type="nucleotide sequence ID" value="NZ_AMZO01000012.1"/>
</dbReference>
<dbReference type="PATRIC" id="fig|1056511.3.peg.1911"/>
<accession>L8JCT0</accession>
<dbReference type="Proteomes" id="UP000011134">
    <property type="component" value="Unassembled WGS sequence"/>
</dbReference>
<keyword evidence="1" id="KW-0812">Transmembrane</keyword>
<keyword evidence="1" id="KW-0472">Membrane</keyword>
<sequence length="94" mass="10599">MKASKLYFRDVLGIVLVISSILVTLAVIFDVLAVLNYFSHEEALASTYLHESLPLFIFLIPAFLLGKYINRPNWVAELTAFRLEVAKKISANLN</sequence>
<feature type="transmembrane region" description="Helical" evidence="1">
    <location>
        <begin position="47"/>
        <end position="65"/>
    </location>
</feature>
<keyword evidence="1" id="KW-1133">Transmembrane helix</keyword>
<reference evidence="2 3" key="1">
    <citation type="submission" date="2012-12" db="EMBL/GenBank/DDBJ databases">
        <title>Genome Assembly of Photobacterium sp. AK15.</title>
        <authorList>
            <person name="Khatri I."/>
            <person name="Vaidya B."/>
            <person name="Srinivas T.N.R."/>
            <person name="Subramanian S."/>
            <person name="Pinnaka A."/>
        </authorList>
    </citation>
    <scope>NUCLEOTIDE SEQUENCE [LARGE SCALE GENOMIC DNA]</scope>
    <source>
        <strain evidence="2 3">AK15</strain>
    </source>
</reference>
<evidence type="ECO:0000256" key="1">
    <source>
        <dbReference type="SAM" id="Phobius"/>
    </source>
</evidence>
<keyword evidence="3" id="KW-1185">Reference proteome</keyword>
<dbReference type="OrthoDB" id="5828728at2"/>
<comment type="caution">
    <text evidence="2">The sequence shown here is derived from an EMBL/GenBank/DDBJ whole genome shotgun (WGS) entry which is preliminary data.</text>
</comment>
<evidence type="ECO:0000313" key="3">
    <source>
        <dbReference type="Proteomes" id="UP000011134"/>
    </source>
</evidence>
<evidence type="ECO:0000313" key="2">
    <source>
        <dbReference type="EMBL" id="ELR66098.1"/>
    </source>
</evidence>
<feature type="transmembrane region" description="Helical" evidence="1">
    <location>
        <begin position="12"/>
        <end position="35"/>
    </location>
</feature>
<protein>
    <submittedName>
        <fullName evidence="2">Uncharacterized protein</fullName>
    </submittedName>
</protein>
<dbReference type="EMBL" id="AMZO01000012">
    <property type="protein sequence ID" value="ELR66098.1"/>
    <property type="molecule type" value="Genomic_DNA"/>
</dbReference>
<gene>
    <name evidence="2" type="ORF">C942_00426</name>
</gene>
<organism evidence="2 3">
    <name type="scientific">Photobacterium marinum</name>
    <dbReference type="NCBI Taxonomy" id="1056511"/>
    <lineage>
        <taxon>Bacteria</taxon>
        <taxon>Pseudomonadati</taxon>
        <taxon>Pseudomonadota</taxon>
        <taxon>Gammaproteobacteria</taxon>
        <taxon>Vibrionales</taxon>
        <taxon>Vibrionaceae</taxon>
        <taxon>Photobacterium</taxon>
    </lineage>
</organism>
<dbReference type="AlphaFoldDB" id="L8JCT0"/>